<dbReference type="GO" id="GO:0044027">
    <property type="term" value="P:negative regulation of gene expression via chromosomal CpG island methylation"/>
    <property type="evidence" value="ECO:0007669"/>
    <property type="project" value="TreeGrafter"/>
</dbReference>
<evidence type="ECO:0000256" key="5">
    <source>
        <dbReference type="ARBA" id="ARBA00047422"/>
    </source>
</evidence>
<dbReference type="RefSeq" id="WP_117139705.1">
    <property type="nucleotide sequence ID" value="NZ_QPCR01000037.1"/>
</dbReference>
<organism evidence="9 10">
    <name type="scientific">Pseudomonas amygdali pv. tabaci</name>
    <name type="common">Pseudomonas syringae pv. tabaci</name>
    <dbReference type="NCBI Taxonomy" id="322"/>
    <lineage>
        <taxon>Bacteria</taxon>
        <taxon>Pseudomonadati</taxon>
        <taxon>Pseudomonadota</taxon>
        <taxon>Gammaproteobacteria</taxon>
        <taxon>Pseudomonadales</taxon>
        <taxon>Pseudomonadaceae</taxon>
        <taxon>Pseudomonas</taxon>
        <taxon>Pseudomonas amygdali</taxon>
    </lineage>
</organism>
<name>A0A3M6HFE1_PSEAJ</name>
<evidence type="ECO:0000313" key="9">
    <source>
        <dbReference type="EMBL" id="RMW03574.1"/>
    </source>
</evidence>
<comment type="similarity">
    <text evidence="6 7">Belongs to the class I-like SAM-binding methyltransferase superfamily. C5-methyltransferase family.</text>
</comment>
<gene>
    <name evidence="9" type="ORF">ALP03_04185</name>
</gene>
<evidence type="ECO:0000256" key="4">
    <source>
        <dbReference type="ARBA" id="ARBA00022747"/>
    </source>
</evidence>
<keyword evidence="3 6" id="KW-0949">S-adenosyl-L-methionine</keyword>
<dbReference type="InterPro" id="IPR018117">
    <property type="entry name" value="C5_DNA_meth_AS"/>
</dbReference>
<keyword evidence="2 6" id="KW-0808">Transferase</keyword>
<evidence type="ECO:0000256" key="1">
    <source>
        <dbReference type="ARBA" id="ARBA00022603"/>
    </source>
</evidence>
<dbReference type="Gene3D" id="3.40.50.150">
    <property type="entry name" value="Vaccinia Virus protein VP39"/>
    <property type="match status" value="1"/>
</dbReference>
<dbReference type="InterPro" id="IPR050390">
    <property type="entry name" value="C5-Methyltransferase"/>
</dbReference>
<evidence type="ECO:0000256" key="7">
    <source>
        <dbReference type="RuleBase" id="RU000416"/>
    </source>
</evidence>
<evidence type="ECO:0000256" key="3">
    <source>
        <dbReference type="ARBA" id="ARBA00022691"/>
    </source>
</evidence>
<dbReference type="NCBIfam" id="TIGR00675">
    <property type="entry name" value="dcm"/>
    <property type="match status" value="1"/>
</dbReference>
<protein>
    <recommendedName>
        <fullName evidence="8">Cytosine-specific methyltransferase</fullName>
        <ecNumber evidence="8">2.1.1.37</ecNumber>
    </recommendedName>
</protein>
<dbReference type="PROSITE" id="PS51679">
    <property type="entry name" value="SAM_MT_C5"/>
    <property type="match status" value="1"/>
</dbReference>
<evidence type="ECO:0000256" key="8">
    <source>
        <dbReference type="RuleBase" id="RU000417"/>
    </source>
</evidence>
<dbReference type="Proteomes" id="UP000271531">
    <property type="component" value="Unassembled WGS sequence"/>
</dbReference>
<dbReference type="GO" id="GO:0003677">
    <property type="term" value="F:DNA binding"/>
    <property type="evidence" value="ECO:0007669"/>
    <property type="project" value="TreeGrafter"/>
</dbReference>
<dbReference type="InterPro" id="IPR001525">
    <property type="entry name" value="C5_MeTfrase"/>
</dbReference>
<dbReference type="InterPro" id="IPR029063">
    <property type="entry name" value="SAM-dependent_MTases_sf"/>
</dbReference>
<keyword evidence="1 6" id="KW-0489">Methyltransferase</keyword>
<keyword evidence="4" id="KW-0680">Restriction system</keyword>
<evidence type="ECO:0000256" key="6">
    <source>
        <dbReference type="PROSITE-ProRule" id="PRU01016"/>
    </source>
</evidence>
<dbReference type="EC" id="2.1.1.37" evidence="8"/>
<dbReference type="PRINTS" id="PR00105">
    <property type="entry name" value="C5METTRFRASE"/>
</dbReference>
<dbReference type="Pfam" id="PF00145">
    <property type="entry name" value="DNA_methylase"/>
    <property type="match status" value="1"/>
</dbReference>
<sequence>MQSKRMIAIDLFCGAGGLTVGLMKGGFKVIAGVEFNPVAAESYKMNHKKHRLYQQDIRELDPFEIMADLGIVPGELDLLAGCPPCQGFSTHRTRNKASSVLDERNDLVFEFMRFVAAMKPKTIMMENVPGLSKDDRIEEVKSTLALLGYFIDGNTVQVKDAAAYGVPQRRKRMILKASVFGFIDEPVQVKKPLTVWSAIGSLTSPGKSGDLLHDLPVERTQKIEALIKLIPKNGGSRKDLPVEYWLPCHIRKPDGYTDVYGRMAWETVSPTITGGCISPSKGRFLHPTQDRAITLREAALLQTFPRKYKFSLAKGRYSVALMIGNALPPEFIRRHALEFKKHISYFN</sequence>
<dbReference type="EMBL" id="RBVA01000379">
    <property type="protein sequence ID" value="RMW03574.1"/>
    <property type="molecule type" value="Genomic_DNA"/>
</dbReference>
<accession>A0A3M6HFE1</accession>
<dbReference type="PANTHER" id="PTHR10629:SF52">
    <property type="entry name" value="DNA (CYTOSINE-5)-METHYLTRANSFERASE 1"/>
    <property type="match status" value="1"/>
</dbReference>
<evidence type="ECO:0000256" key="2">
    <source>
        <dbReference type="ARBA" id="ARBA00022679"/>
    </source>
</evidence>
<dbReference type="PANTHER" id="PTHR10629">
    <property type="entry name" value="CYTOSINE-SPECIFIC METHYLTRANSFERASE"/>
    <property type="match status" value="1"/>
</dbReference>
<dbReference type="GO" id="GO:0003886">
    <property type="term" value="F:DNA (cytosine-5-)-methyltransferase activity"/>
    <property type="evidence" value="ECO:0007669"/>
    <property type="project" value="UniProtKB-EC"/>
</dbReference>
<evidence type="ECO:0000313" key="10">
    <source>
        <dbReference type="Proteomes" id="UP000271531"/>
    </source>
</evidence>
<dbReference type="GO" id="GO:0032259">
    <property type="term" value="P:methylation"/>
    <property type="evidence" value="ECO:0007669"/>
    <property type="project" value="UniProtKB-KW"/>
</dbReference>
<dbReference type="PROSITE" id="PS00094">
    <property type="entry name" value="C5_MTASE_1"/>
    <property type="match status" value="1"/>
</dbReference>
<feature type="active site" evidence="6">
    <location>
        <position position="85"/>
    </location>
</feature>
<dbReference type="Gene3D" id="3.90.120.10">
    <property type="entry name" value="DNA Methylase, subunit A, domain 2"/>
    <property type="match status" value="1"/>
</dbReference>
<dbReference type="SUPFAM" id="SSF53335">
    <property type="entry name" value="S-adenosyl-L-methionine-dependent methyltransferases"/>
    <property type="match status" value="1"/>
</dbReference>
<dbReference type="AlphaFoldDB" id="A0A3M6HFE1"/>
<dbReference type="GO" id="GO:0009307">
    <property type="term" value="P:DNA restriction-modification system"/>
    <property type="evidence" value="ECO:0007669"/>
    <property type="project" value="UniProtKB-KW"/>
</dbReference>
<comment type="catalytic activity">
    <reaction evidence="5 8">
        <text>a 2'-deoxycytidine in DNA + S-adenosyl-L-methionine = a 5-methyl-2'-deoxycytidine in DNA + S-adenosyl-L-homocysteine + H(+)</text>
        <dbReference type="Rhea" id="RHEA:13681"/>
        <dbReference type="Rhea" id="RHEA-COMP:11369"/>
        <dbReference type="Rhea" id="RHEA-COMP:11370"/>
        <dbReference type="ChEBI" id="CHEBI:15378"/>
        <dbReference type="ChEBI" id="CHEBI:57856"/>
        <dbReference type="ChEBI" id="CHEBI:59789"/>
        <dbReference type="ChEBI" id="CHEBI:85452"/>
        <dbReference type="ChEBI" id="CHEBI:85454"/>
        <dbReference type="EC" id="2.1.1.37"/>
    </reaction>
</comment>
<proteinExistence type="inferred from homology"/>
<comment type="caution">
    <text evidence="9">The sequence shown here is derived from an EMBL/GenBank/DDBJ whole genome shotgun (WGS) entry which is preliminary data.</text>
</comment>
<reference evidence="9 10" key="1">
    <citation type="submission" date="2018-08" db="EMBL/GenBank/DDBJ databases">
        <title>Recombination of ecologically and evolutionarily significant loci maintains genetic cohesion in the Pseudomonas syringae species complex.</title>
        <authorList>
            <person name="Dillon M."/>
            <person name="Thakur S."/>
            <person name="Almeida R.N.D."/>
            <person name="Weir B.S."/>
            <person name="Guttman D.S."/>
        </authorList>
    </citation>
    <scope>NUCLEOTIDE SEQUENCE [LARGE SCALE GENOMIC DNA]</scope>
    <source>
        <strain evidence="9 10">ICMP 4525</strain>
    </source>
</reference>